<evidence type="ECO:0000313" key="1">
    <source>
        <dbReference type="EMBL" id="PZO50730.1"/>
    </source>
</evidence>
<dbReference type="Proteomes" id="UP000249794">
    <property type="component" value="Unassembled WGS sequence"/>
</dbReference>
<dbReference type="AlphaFoldDB" id="A0A2W4X1M7"/>
<dbReference type="SUPFAM" id="SSF55909">
    <property type="entry name" value="Pentein"/>
    <property type="match status" value="1"/>
</dbReference>
<name>A0A2W4X1M7_9CYAN</name>
<proteinExistence type="predicted"/>
<comment type="caution">
    <text evidence="1">The sequence shown here is derived from an EMBL/GenBank/DDBJ whole genome shotgun (WGS) entry which is preliminary data.</text>
</comment>
<protein>
    <submittedName>
        <fullName evidence="1">Uncharacterized protein</fullName>
    </submittedName>
</protein>
<gene>
    <name evidence="1" type="ORF">DCF15_15545</name>
</gene>
<reference evidence="2" key="1">
    <citation type="submission" date="2018-04" db="EMBL/GenBank/DDBJ databases">
        <authorList>
            <person name="Cornet L."/>
        </authorList>
    </citation>
    <scope>NUCLEOTIDE SEQUENCE [LARGE SCALE GENOMIC DNA]</scope>
</reference>
<sequence length="101" mass="12073">MPVAQIFEWPHPQIDEDWNSGEQRWREITPLAYQELRTTVPLRQEAQNAFMQAEPVDILADGECLYVCCKREFGRYFARLLPGNDWWKRDYLPVPEVRSFL</sequence>
<accession>A0A2W4X1M7</accession>
<reference evidence="1 2" key="2">
    <citation type="submission" date="2018-06" db="EMBL/GenBank/DDBJ databases">
        <title>Metagenomic assembly of (sub)arctic Cyanobacteria and their associated microbiome from non-axenic cultures.</title>
        <authorList>
            <person name="Baurain D."/>
        </authorList>
    </citation>
    <scope>NUCLEOTIDE SEQUENCE [LARGE SCALE GENOMIC DNA]</scope>
    <source>
        <strain evidence="1">ULC027bin1</strain>
    </source>
</reference>
<organism evidence="1 2">
    <name type="scientific">Phormidesmis priestleyi</name>
    <dbReference type="NCBI Taxonomy" id="268141"/>
    <lineage>
        <taxon>Bacteria</taxon>
        <taxon>Bacillati</taxon>
        <taxon>Cyanobacteriota</taxon>
        <taxon>Cyanophyceae</taxon>
        <taxon>Leptolyngbyales</taxon>
        <taxon>Leptolyngbyaceae</taxon>
        <taxon>Phormidesmis</taxon>
    </lineage>
</organism>
<evidence type="ECO:0000313" key="2">
    <source>
        <dbReference type="Proteomes" id="UP000249794"/>
    </source>
</evidence>
<dbReference type="EMBL" id="QBMP01000182">
    <property type="protein sequence ID" value="PZO50730.1"/>
    <property type="molecule type" value="Genomic_DNA"/>
</dbReference>